<feature type="transmembrane region" description="Helical" evidence="11">
    <location>
        <begin position="128"/>
        <end position="145"/>
    </location>
</feature>
<dbReference type="PANTHER" id="PTHR32196">
    <property type="entry name" value="ABC TRANSPORTER PERMEASE PROTEIN YPHD-RELATED-RELATED"/>
    <property type="match status" value="1"/>
</dbReference>
<dbReference type="EMBL" id="QKVK01000003">
    <property type="protein sequence ID" value="PZF77489.1"/>
    <property type="molecule type" value="Genomic_DNA"/>
</dbReference>
<keyword evidence="4" id="KW-1003">Cell membrane</keyword>
<evidence type="ECO:0000256" key="5">
    <source>
        <dbReference type="ARBA" id="ARBA00022519"/>
    </source>
</evidence>
<feature type="transmembrane region" description="Helical" evidence="11">
    <location>
        <begin position="41"/>
        <end position="62"/>
    </location>
</feature>
<feature type="transmembrane region" description="Helical" evidence="11">
    <location>
        <begin position="336"/>
        <end position="356"/>
    </location>
</feature>
<reference evidence="13" key="1">
    <citation type="submission" date="2018-06" db="EMBL/GenBank/DDBJ databases">
        <title>Aestuariibacter litoralis strain KCTC 52945T.</title>
        <authorList>
            <person name="Li X."/>
            <person name="Salam N."/>
            <person name="Li J.-L."/>
            <person name="Chen Y.-M."/>
            <person name="Yang Z.-W."/>
            <person name="Zhang L.-Y."/>
            <person name="Han M.-X."/>
            <person name="Xiao M."/>
            <person name="Li W.-J."/>
        </authorList>
    </citation>
    <scope>NUCLEOTIDE SEQUENCE [LARGE SCALE GENOMIC DNA]</scope>
    <source>
        <strain evidence="13">KCTC 52945</strain>
    </source>
</reference>
<organism evidence="12 13">
    <name type="scientific">Aestuariivirga litoralis</name>
    <dbReference type="NCBI Taxonomy" id="2650924"/>
    <lineage>
        <taxon>Bacteria</taxon>
        <taxon>Pseudomonadati</taxon>
        <taxon>Pseudomonadota</taxon>
        <taxon>Alphaproteobacteria</taxon>
        <taxon>Hyphomicrobiales</taxon>
        <taxon>Aestuariivirgaceae</taxon>
        <taxon>Aestuariivirga</taxon>
    </lineage>
</organism>
<dbReference type="InterPro" id="IPR001851">
    <property type="entry name" value="ABC_transp_permease"/>
</dbReference>
<evidence type="ECO:0000256" key="9">
    <source>
        <dbReference type="ARBA" id="ARBA00025439"/>
    </source>
</evidence>
<sequence length="361" mass="38039">MSDTGQPTKTVSDFEATLTKADTSVASFETEHLTGLQKLRIFLQAYPVAVPVFVLILSLFLFSFTTDGRIVQPGNLSTILKQITPIGIVAIAQTIIILTAGIDLSIGAIMVLASIIMGKLAVQAGVPAPAAIAIGAFAGGLMGYFNGFLVTRLRLPPFIVTLGTLYIYQALKLWYSNSESIRNVDTEAAAPLLIWFGKVISIAGFQILYGTVAFLLLAWLMTYVLKHTAWGRHVYAVGDDLSGAMLSGVQTDKVLRSVYAVAGVIAAFAGLVLIGRVGGTVTPLAGETANLDSITAVVIGGTSLFGGRGTIVGSVLGAIIVGVFRFGLSLSKVDVLWQDFTVGILIIAAVAIDQWIRKAST</sequence>
<evidence type="ECO:0000256" key="1">
    <source>
        <dbReference type="ARBA" id="ARBA00004651"/>
    </source>
</evidence>
<dbReference type="PANTHER" id="PTHR32196:SF71">
    <property type="entry name" value="AUTOINDUCER 2 IMPORT SYSTEM PERMEASE PROTEIN LSRD"/>
    <property type="match status" value="1"/>
</dbReference>
<evidence type="ECO:0000256" key="8">
    <source>
        <dbReference type="ARBA" id="ARBA00023136"/>
    </source>
</evidence>
<feature type="transmembrane region" description="Helical" evidence="11">
    <location>
        <begin position="254"/>
        <end position="274"/>
    </location>
</feature>
<feature type="transmembrane region" description="Helical" evidence="11">
    <location>
        <begin position="195"/>
        <end position="225"/>
    </location>
</feature>
<comment type="caution">
    <text evidence="12">The sequence shown here is derived from an EMBL/GenBank/DDBJ whole genome shotgun (WGS) entry which is preliminary data.</text>
</comment>
<evidence type="ECO:0000256" key="10">
    <source>
        <dbReference type="ARBA" id="ARBA00039381"/>
    </source>
</evidence>
<dbReference type="CDD" id="cd06579">
    <property type="entry name" value="TM_PBP1_transp_AraH_like"/>
    <property type="match status" value="1"/>
</dbReference>
<dbReference type="GO" id="GO:0005886">
    <property type="term" value="C:plasma membrane"/>
    <property type="evidence" value="ECO:0007669"/>
    <property type="project" value="UniProtKB-SubCell"/>
</dbReference>
<evidence type="ECO:0000256" key="6">
    <source>
        <dbReference type="ARBA" id="ARBA00022692"/>
    </source>
</evidence>
<evidence type="ECO:0000313" key="13">
    <source>
        <dbReference type="Proteomes" id="UP000248795"/>
    </source>
</evidence>
<keyword evidence="6 11" id="KW-0812">Transmembrane</keyword>
<keyword evidence="3" id="KW-0813">Transport</keyword>
<gene>
    <name evidence="12" type="ORF">DK847_09235</name>
</gene>
<evidence type="ECO:0000256" key="3">
    <source>
        <dbReference type="ARBA" id="ARBA00022448"/>
    </source>
</evidence>
<dbReference type="Pfam" id="PF02653">
    <property type="entry name" value="BPD_transp_2"/>
    <property type="match status" value="1"/>
</dbReference>
<comment type="function">
    <text evidence="9">Part of the ABC transporter complex LsrABCD involved in autoinducer 2 (AI-2) import. Probably responsible for the translocation of the substrate across the membrane.</text>
</comment>
<feature type="transmembrane region" description="Helical" evidence="11">
    <location>
        <begin position="294"/>
        <end position="324"/>
    </location>
</feature>
<evidence type="ECO:0000256" key="2">
    <source>
        <dbReference type="ARBA" id="ARBA00011262"/>
    </source>
</evidence>
<name>A0A2W2BMM6_9HYPH</name>
<proteinExistence type="predicted"/>
<dbReference type="RefSeq" id="WP_111197973.1">
    <property type="nucleotide sequence ID" value="NZ_QKVK01000003.1"/>
</dbReference>
<evidence type="ECO:0000256" key="4">
    <source>
        <dbReference type="ARBA" id="ARBA00022475"/>
    </source>
</evidence>
<feature type="transmembrane region" description="Helical" evidence="11">
    <location>
        <begin position="157"/>
        <end position="175"/>
    </location>
</feature>
<dbReference type="AlphaFoldDB" id="A0A2W2BMM6"/>
<dbReference type="GO" id="GO:0022857">
    <property type="term" value="F:transmembrane transporter activity"/>
    <property type="evidence" value="ECO:0007669"/>
    <property type="project" value="InterPro"/>
</dbReference>
<feature type="transmembrane region" description="Helical" evidence="11">
    <location>
        <begin position="83"/>
        <end position="116"/>
    </location>
</feature>
<dbReference type="Proteomes" id="UP000248795">
    <property type="component" value="Unassembled WGS sequence"/>
</dbReference>
<keyword evidence="8 11" id="KW-0472">Membrane</keyword>
<accession>A0A2W2BMM6</accession>
<evidence type="ECO:0000256" key="11">
    <source>
        <dbReference type="SAM" id="Phobius"/>
    </source>
</evidence>
<comment type="subunit">
    <text evidence="2">The complex is composed of two ATP-binding proteins (LsrA), two transmembrane proteins (LsrC and LsrD) and a solute-binding protein (LsrB).</text>
</comment>
<protein>
    <recommendedName>
        <fullName evidence="10">Autoinducer 2 import system permease protein LsrD</fullName>
    </recommendedName>
</protein>
<keyword evidence="13" id="KW-1185">Reference proteome</keyword>
<comment type="subcellular location">
    <subcellularLocation>
        <location evidence="1">Cell membrane</location>
        <topology evidence="1">Multi-pass membrane protein</topology>
    </subcellularLocation>
</comment>
<evidence type="ECO:0000313" key="12">
    <source>
        <dbReference type="EMBL" id="PZF77489.1"/>
    </source>
</evidence>
<evidence type="ECO:0000256" key="7">
    <source>
        <dbReference type="ARBA" id="ARBA00022989"/>
    </source>
</evidence>
<keyword evidence="5" id="KW-0997">Cell inner membrane</keyword>
<keyword evidence="7 11" id="KW-1133">Transmembrane helix</keyword>